<feature type="domain" description="MaoC-like" evidence="1">
    <location>
        <begin position="18"/>
        <end position="109"/>
    </location>
</feature>
<comment type="caution">
    <text evidence="2">The sequence shown here is derived from an EMBL/GenBank/DDBJ whole genome shotgun (WGS) entry which is preliminary data.</text>
</comment>
<dbReference type="InterPro" id="IPR002539">
    <property type="entry name" value="MaoC-like_dom"/>
</dbReference>
<dbReference type="PANTHER" id="PTHR43841:SF3">
    <property type="entry name" value="(3R)-HYDROXYACYL-ACP DEHYDRATASE SUBUNIT HADB"/>
    <property type="match status" value="1"/>
</dbReference>
<dbReference type="PRINTS" id="PR01483">
    <property type="entry name" value="FASYNTHASE"/>
</dbReference>
<organism evidence="2 3">
    <name type="scientific">Caulobacter rhizosphaerae</name>
    <dbReference type="NCBI Taxonomy" id="2010972"/>
    <lineage>
        <taxon>Bacteria</taxon>
        <taxon>Pseudomonadati</taxon>
        <taxon>Pseudomonadota</taxon>
        <taxon>Alphaproteobacteria</taxon>
        <taxon>Caulobacterales</taxon>
        <taxon>Caulobacteraceae</taxon>
        <taxon>Caulobacter</taxon>
    </lineage>
</organism>
<sequence>MSTHDLSTLKAGDPLPTLTTGPITPLTLALFAGGSGDHNPIHVDKAFAASAGFPDVFAHGMLSMAYLGRALTDWAGATAVRQFGVRFAAITPLGATVACDGIVEQIVEQKGERLAKLTLRATVVDGSVTLVGDALVRIG</sequence>
<reference evidence="2 3" key="1">
    <citation type="submission" date="2023-07" db="EMBL/GenBank/DDBJ databases">
        <title>Sorghum-associated microbial communities from plants grown in Nebraska, USA.</title>
        <authorList>
            <person name="Schachtman D."/>
        </authorList>
    </citation>
    <scope>NUCLEOTIDE SEQUENCE [LARGE SCALE GENOMIC DNA]</scope>
    <source>
        <strain evidence="2 3">DS2154</strain>
    </source>
</reference>
<dbReference type="PANTHER" id="PTHR43841">
    <property type="entry name" value="3-HYDROXYACYL-THIOESTER DEHYDRATASE HTDX-RELATED"/>
    <property type="match status" value="1"/>
</dbReference>
<gene>
    <name evidence="2" type="ORF">J2800_004975</name>
</gene>
<evidence type="ECO:0000313" key="3">
    <source>
        <dbReference type="Proteomes" id="UP001262754"/>
    </source>
</evidence>
<dbReference type="Gene3D" id="3.10.129.10">
    <property type="entry name" value="Hotdog Thioesterase"/>
    <property type="match status" value="1"/>
</dbReference>
<evidence type="ECO:0000259" key="1">
    <source>
        <dbReference type="Pfam" id="PF01575"/>
    </source>
</evidence>
<dbReference type="RefSeq" id="WP_310035411.1">
    <property type="nucleotide sequence ID" value="NZ_JAVDRL010000022.1"/>
</dbReference>
<protein>
    <submittedName>
        <fullName evidence="2">Acyl dehydratase</fullName>
    </submittedName>
</protein>
<dbReference type="InterPro" id="IPR029069">
    <property type="entry name" value="HotDog_dom_sf"/>
</dbReference>
<dbReference type="SUPFAM" id="SSF54637">
    <property type="entry name" value="Thioesterase/thiol ester dehydrase-isomerase"/>
    <property type="match status" value="1"/>
</dbReference>
<keyword evidence="3" id="KW-1185">Reference proteome</keyword>
<accession>A0ABU1N6X2</accession>
<evidence type="ECO:0000313" key="2">
    <source>
        <dbReference type="EMBL" id="MDR6534204.1"/>
    </source>
</evidence>
<dbReference type="EMBL" id="JAVDRL010000022">
    <property type="protein sequence ID" value="MDR6534204.1"/>
    <property type="molecule type" value="Genomic_DNA"/>
</dbReference>
<dbReference type="InterPro" id="IPR003965">
    <property type="entry name" value="Fatty_acid_synthase"/>
</dbReference>
<dbReference type="Proteomes" id="UP001262754">
    <property type="component" value="Unassembled WGS sequence"/>
</dbReference>
<name>A0ABU1N6X2_9CAUL</name>
<dbReference type="Pfam" id="PF01575">
    <property type="entry name" value="MaoC_dehydratas"/>
    <property type="match status" value="1"/>
</dbReference>
<proteinExistence type="predicted"/>